<dbReference type="VEuPathDB" id="FungiDB:ASPZODRAFT_153814"/>
<evidence type="ECO:0000313" key="9">
    <source>
        <dbReference type="EMBL" id="OJJ44356.1"/>
    </source>
</evidence>
<evidence type="ECO:0000256" key="4">
    <source>
        <dbReference type="ARBA" id="ARBA00023004"/>
    </source>
</evidence>
<name>A0A1L9SB38_9EURO</name>
<feature type="domain" description="CsbD-like" evidence="8">
    <location>
        <begin position="529"/>
        <end position="577"/>
    </location>
</feature>
<dbReference type="Proteomes" id="UP000184188">
    <property type="component" value="Unassembled WGS sequence"/>
</dbReference>
<dbReference type="InterPro" id="IPR000898">
    <property type="entry name" value="Indolamine_dOase"/>
</dbReference>
<feature type="region of interest" description="Disordered" evidence="7">
    <location>
        <begin position="483"/>
        <end position="537"/>
    </location>
</feature>
<comment type="similarity">
    <text evidence="1 6">Belongs to the indoleamine 2,3-dioxygenase family.</text>
</comment>
<keyword evidence="10" id="KW-1185">Reference proteome</keyword>
<dbReference type="FunFam" id="1.20.58.480:FF:000004">
    <property type="entry name" value="Indoleamine 2,3-dioxygenase subfamily"/>
    <property type="match status" value="1"/>
</dbReference>
<dbReference type="RefSeq" id="XP_022578866.1">
    <property type="nucleotide sequence ID" value="XM_022726022.1"/>
</dbReference>
<feature type="compositionally biased region" description="Basic and acidic residues" evidence="7">
    <location>
        <begin position="598"/>
        <end position="628"/>
    </location>
</feature>
<dbReference type="EMBL" id="KV878348">
    <property type="protein sequence ID" value="OJJ44356.1"/>
    <property type="molecule type" value="Genomic_DNA"/>
</dbReference>
<dbReference type="PROSITE" id="PS00876">
    <property type="entry name" value="IDO_1"/>
    <property type="match status" value="1"/>
</dbReference>
<sequence length="628" mass="68542">MLPPIPVLADYGISPDHGFLPSELPLVALPDPYYAKWEAIVSNLQALLLSKRIRSTVDRLPVLSTSYLYNENEWRRAYVVLTFILHGYVWGGDRPEEVIPPQITTPLLQVCEHLEVPPVATYASVCLWNYKPIFPDEPADTLENLASINTFTGSLDEHWFYLVSVAIESRGAPSIPLMLQAIAAARAGNSEVVTKCLQALAEVIDDVCDLFQRVYENCDPHVFYHRIRPYLAGSKNMADAGLPNGLLYDDGTGKKTEYRQYGGGSNAQSSLIQFFDIVLGVDHRPTGVTKSDTAVPSSQPRHNFIHEMREYMPGPHRRFLEHVNSVANIQAYVKSHQSDRVLCIAYDACLAMLRNLRDKHIQIVSRYIVVKSREARSQSSSVSNGLSMNRPGAMNLATVHHGDSSSNKKLRGTGGTALIPFLKQARDETGEPAINSWAKRLLTNGPGKPAFASTATDNSSTLKSYIDQGTGYAQRIIGSVTGNSSQETAGAATHEQGKAEQTASHTTAKLGPVTVDPNTGATATDDPNRSTGQWDQTVGSAKESLGNLIGNDSLRRAGQEQNAAGKEQEARGQLKDWSGGVTDRAAGALGSVGAAIVGDREEEQKWRDVHDEGKTRQRGAEADIQRRA</sequence>
<dbReference type="AlphaFoldDB" id="A0A1L9SB38"/>
<keyword evidence="3 5" id="KW-0479">Metal-binding</keyword>
<evidence type="ECO:0000313" key="10">
    <source>
        <dbReference type="Proteomes" id="UP000184188"/>
    </source>
</evidence>
<dbReference type="SUPFAM" id="SSF140959">
    <property type="entry name" value="Indolic compounds 2,3-dioxygenase-like"/>
    <property type="match status" value="1"/>
</dbReference>
<protein>
    <recommendedName>
        <fullName evidence="6">Indoleamine 2,3-dioxygenase</fullName>
        <ecNumber evidence="6">1.13.11.52</ecNumber>
    </recommendedName>
</protein>
<evidence type="ECO:0000256" key="2">
    <source>
        <dbReference type="ARBA" id="ARBA00009129"/>
    </source>
</evidence>
<dbReference type="GO" id="GO:0046872">
    <property type="term" value="F:metal ion binding"/>
    <property type="evidence" value="ECO:0007669"/>
    <property type="project" value="UniProtKB-UniRule"/>
</dbReference>
<feature type="region of interest" description="Disordered" evidence="7">
    <location>
        <begin position="558"/>
        <end position="628"/>
    </location>
</feature>
<dbReference type="GO" id="GO:0005737">
    <property type="term" value="C:cytoplasm"/>
    <property type="evidence" value="ECO:0007669"/>
    <property type="project" value="TreeGrafter"/>
</dbReference>
<dbReference type="PANTHER" id="PTHR28657:SF5">
    <property type="entry name" value="INDOLEAMINE 2,3-DIOXYGENASE"/>
    <property type="match status" value="1"/>
</dbReference>
<evidence type="ECO:0000256" key="3">
    <source>
        <dbReference type="ARBA" id="ARBA00022723"/>
    </source>
</evidence>
<dbReference type="SUPFAM" id="SSF69047">
    <property type="entry name" value="Hypothetical protein YjbJ"/>
    <property type="match status" value="1"/>
</dbReference>
<comment type="similarity">
    <text evidence="2">Belongs to the UPF0337 (CsbD) family.</text>
</comment>
<reference evidence="10" key="1">
    <citation type="journal article" date="2017" name="Genome Biol.">
        <title>Comparative genomics reveals high biological diversity and specific adaptations in the industrially and medically important fungal genus Aspergillus.</title>
        <authorList>
            <person name="de Vries R.P."/>
            <person name="Riley R."/>
            <person name="Wiebenga A."/>
            <person name="Aguilar-Osorio G."/>
            <person name="Amillis S."/>
            <person name="Uchima C.A."/>
            <person name="Anderluh G."/>
            <person name="Asadollahi M."/>
            <person name="Askin M."/>
            <person name="Barry K."/>
            <person name="Battaglia E."/>
            <person name="Bayram O."/>
            <person name="Benocci T."/>
            <person name="Braus-Stromeyer S.A."/>
            <person name="Caldana C."/>
            <person name="Canovas D."/>
            <person name="Cerqueira G.C."/>
            <person name="Chen F."/>
            <person name="Chen W."/>
            <person name="Choi C."/>
            <person name="Clum A."/>
            <person name="Dos Santos R.A."/>
            <person name="Damasio A.R."/>
            <person name="Diallinas G."/>
            <person name="Emri T."/>
            <person name="Fekete E."/>
            <person name="Flipphi M."/>
            <person name="Freyberg S."/>
            <person name="Gallo A."/>
            <person name="Gournas C."/>
            <person name="Habgood R."/>
            <person name="Hainaut M."/>
            <person name="Harispe M.L."/>
            <person name="Henrissat B."/>
            <person name="Hilden K.S."/>
            <person name="Hope R."/>
            <person name="Hossain A."/>
            <person name="Karabika E."/>
            <person name="Karaffa L."/>
            <person name="Karanyi Z."/>
            <person name="Krasevec N."/>
            <person name="Kuo A."/>
            <person name="Kusch H."/>
            <person name="LaButti K."/>
            <person name="Lagendijk E.L."/>
            <person name="Lapidus A."/>
            <person name="Levasseur A."/>
            <person name="Lindquist E."/>
            <person name="Lipzen A."/>
            <person name="Logrieco A.F."/>
            <person name="MacCabe A."/>
            <person name="Maekelae M.R."/>
            <person name="Malavazi I."/>
            <person name="Melin P."/>
            <person name="Meyer V."/>
            <person name="Mielnichuk N."/>
            <person name="Miskei M."/>
            <person name="Molnar A.P."/>
            <person name="Mule G."/>
            <person name="Ngan C.Y."/>
            <person name="Orejas M."/>
            <person name="Orosz E."/>
            <person name="Ouedraogo J.P."/>
            <person name="Overkamp K.M."/>
            <person name="Park H.-S."/>
            <person name="Perrone G."/>
            <person name="Piumi F."/>
            <person name="Punt P.J."/>
            <person name="Ram A.F."/>
            <person name="Ramon A."/>
            <person name="Rauscher S."/>
            <person name="Record E."/>
            <person name="Riano-Pachon D.M."/>
            <person name="Robert V."/>
            <person name="Roehrig J."/>
            <person name="Ruller R."/>
            <person name="Salamov A."/>
            <person name="Salih N.S."/>
            <person name="Samson R.A."/>
            <person name="Sandor E."/>
            <person name="Sanguinetti M."/>
            <person name="Schuetze T."/>
            <person name="Sepcic K."/>
            <person name="Shelest E."/>
            <person name="Sherlock G."/>
            <person name="Sophianopoulou V."/>
            <person name="Squina F.M."/>
            <person name="Sun H."/>
            <person name="Susca A."/>
            <person name="Todd R.B."/>
            <person name="Tsang A."/>
            <person name="Unkles S.E."/>
            <person name="van de Wiele N."/>
            <person name="van Rossen-Uffink D."/>
            <person name="Oliveira J.V."/>
            <person name="Vesth T.C."/>
            <person name="Visser J."/>
            <person name="Yu J.-H."/>
            <person name="Zhou M."/>
            <person name="Andersen M.R."/>
            <person name="Archer D.B."/>
            <person name="Baker S.E."/>
            <person name="Benoit I."/>
            <person name="Brakhage A.A."/>
            <person name="Braus G.H."/>
            <person name="Fischer R."/>
            <person name="Frisvad J.C."/>
            <person name="Goldman G.H."/>
            <person name="Houbraken J."/>
            <person name="Oakley B."/>
            <person name="Pocsi I."/>
            <person name="Scazzocchio C."/>
            <person name="Seiboth B."/>
            <person name="vanKuyk P.A."/>
            <person name="Wortman J."/>
            <person name="Dyer P.S."/>
            <person name="Grigoriev I.V."/>
        </authorList>
    </citation>
    <scope>NUCLEOTIDE SEQUENCE [LARGE SCALE GENOMIC DNA]</scope>
    <source>
        <strain evidence="10">CBS 506.65</strain>
    </source>
</reference>
<dbReference type="Gene3D" id="1.10.1470.10">
    <property type="entry name" value="YjbJ"/>
    <property type="match status" value="1"/>
</dbReference>
<evidence type="ECO:0000256" key="5">
    <source>
        <dbReference type="PIRSR" id="PIRSR600898-1"/>
    </source>
</evidence>
<dbReference type="EC" id="1.13.11.52" evidence="6"/>
<keyword evidence="4 5" id="KW-0408">Iron</keyword>
<dbReference type="InterPro" id="IPR036629">
    <property type="entry name" value="YjbJ_sf"/>
</dbReference>
<keyword evidence="6" id="KW-0560">Oxidoreductase</keyword>
<dbReference type="PANTHER" id="PTHR28657">
    <property type="entry name" value="INDOLEAMINE 2,3-DIOXYGENASE"/>
    <property type="match status" value="1"/>
</dbReference>
<dbReference type="GO" id="GO:0033754">
    <property type="term" value="F:indoleamine 2,3-dioxygenase activity"/>
    <property type="evidence" value="ECO:0007669"/>
    <property type="project" value="UniProtKB-EC"/>
</dbReference>
<dbReference type="InterPro" id="IPR008462">
    <property type="entry name" value="CsbD"/>
</dbReference>
<dbReference type="GO" id="GO:0034354">
    <property type="term" value="P:'de novo' NAD+ biosynthetic process from L-tryptophan"/>
    <property type="evidence" value="ECO:0007669"/>
    <property type="project" value="TreeGrafter"/>
</dbReference>
<keyword evidence="5 6" id="KW-0349">Heme</keyword>
<dbReference type="GO" id="GO:0020037">
    <property type="term" value="F:heme binding"/>
    <property type="evidence" value="ECO:0007669"/>
    <property type="project" value="UniProtKB-UniRule"/>
</dbReference>
<evidence type="ECO:0000256" key="1">
    <source>
        <dbReference type="ARBA" id="ARBA00007119"/>
    </source>
</evidence>
<feature type="binding site" description="proximal binding residue" evidence="5">
    <location>
        <position position="360"/>
    </location>
    <ligand>
        <name>heme b</name>
        <dbReference type="ChEBI" id="CHEBI:60344"/>
    </ligand>
    <ligandPart>
        <name>Fe</name>
        <dbReference type="ChEBI" id="CHEBI:18248"/>
    </ligandPart>
</feature>
<evidence type="ECO:0000256" key="6">
    <source>
        <dbReference type="RuleBase" id="RU369119"/>
    </source>
</evidence>
<proteinExistence type="inferred from homology"/>
<comment type="function">
    <text evidence="6">Produces N-formyl-kynurenine through the oxidation of tryptophan.</text>
</comment>
<gene>
    <name evidence="9" type="ORF">ASPZODRAFT_153814</name>
</gene>
<dbReference type="OrthoDB" id="540174at2759"/>
<dbReference type="STRING" id="1073090.A0A1L9SB38"/>
<dbReference type="Pfam" id="PF05532">
    <property type="entry name" value="CsbD"/>
    <property type="match status" value="1"/>
</dbReference>
<evidence type="ECO:0000256" key="7">
    <source>
        <dbReference type="SAM" id="MobiDB-lite"/>
    </source>
</evidence>
<comment type="catalytic activity">
    <reaction evidence="6">
        <text>L-tryptophan + O2 = N-formyl-L-kynurenine</text>
        <dbReference type="Rhea" id="RHEA:24536"/>
        <dbReference type="ChEBI" id="CHEBI:15379"/>
        <dbReference type="ChEBI" id="CHEBI:57912"/>
        <dbReference type="ChEBI" id="CHEBI:58629"/>
    </reaction>
</comment>
<keyword evidence="6" id="KW-0223">Dioxygenase</keyword>
<evidence type="ECO:0000259" key="8">
    <source>
        <dbReference type="Pfam" id="PF05532"/>
    </source>
</evidence>
<dbReference type="Gene3D" id="1.20.58.480">
    <property type="match status" value="1"/>
</dbReference>
<dbReference type="Pfam" id="PF01231">
    <property type="entry name" value="IDO"/>
    <property type="match status" value="1"/>
</dbReference>
<organism evidence="9 10">
    <name type="scientific">Penicilliopsis zonata CBS 506.65</name>
    <dbReference type="NCBI Taxonomy" id="1073090"/>
    <lineage>
        <taxon>Eukaryota</taxon>
        <taxon>Fungi</taxon>
        <taxon>Dikarya</taxon>
        <taxon>Ascomycota</taxon>
        <taxon>Pezizomycotina</taxon>
        <taxon>Eurotiomycetes</taxon>
        <taxon>Eurotiomycetidae</taxon>
        <taxon>Eurotiales</taxon>
        <taxon>Aspergillaceae</taxon>
        <taxon>Penicilliopsis</taxon>
    </lineage>
</organism>
<dbReference type="GO" id="GO:0019441">
    <property type="term" value="P:L-tryptophan catabolic process to kynurenine"/>
    <property type="evidence" value="ECO:0007669"/>
    <property type="project" value="UniProtKB-UniRule"/>
</dbReference>
<accession>A0A1L9SB38</accession>
<dbReference type="GeneID" id="34612486"/>
<dbReference type="InterPro" id="IPR037217">
    <property type="entry name" value="Trp/Indoleamine_2_3_dOase-like"/>
</dbReference>